<dbReference type="EMBL" id="CYHB01000004">
    <property type="protein sequence ID" value="CUA86811.1"/>
    <property type="molecule type" value="Genomic_DNA"/>
</dbReference>
<reference evidence="2" key="1">
    <citation type="submission" date="2015-08" db="EMBL/GenBank/DDBJ databases">
        <authorList>
            <person name="Varghese N."/>
        </authorList>
    </citation>
    <scope>NUCLEOTIDE SEQUENCE [LARGE SCALE GENOMIC DNA]</scope>
    <source>
        <strain evidence="2">DSM 27808</strain>
    </source>
</reference>
<evidence type="ECO:0000313" key="2">
    <source>
        <dbReference type="Proteomes" id="UP000182598"/>
    </source>
</evidence>
<dbReference type="RefSeq" id="WP_055439283.1">
    <property type="nucleotide sequence ID" value="NZ_CYHB01000004.1"/>
</dbReference>
<dbReference type="OrthoDB" id="6238287at2"/>
<accession>A0A0K6H737</accession>
<evidence type="ECO:0008006" key="3">
    <source>
        <dbReference type="Google" id="ProtNLM"/>
    </source>
</evidence>
<name>A0A0K6H737_9GAMM</name>
<proteinExistence type="predicted"/>
<dbReference type="Proteomes" id="UP000182598">
    <property type="component" value="Unassembled WGS sequence"/>
</dbReference>
<evidence type="ECO:0000313" key="1">
    <source>
        <dbReference type="EMBL" id="CUA86811.1"/>
    </source>
</evidence>
<organism evidence="1 2">
    <name type="scientific">Pseudidiomarina woesei</name>
    <dbReference type="NCBI Taxonomy" id="1381080"/>
    <lineage>
        <taxon>Bacteria</taxon>
        <taxon>Pseudomonadati</taxon>
        <taxon>Pseudomonadota</taxon>
        <taxon>Gammaproteobacteria</taxon>
        <taxon>Alteromonadales</taxon>
        <taxon>Idiomarinaceae</taxon>
        <taxon>Pseudidiomarina</taxon>
    </lineage>
</organism>
<protein>
    <recommendedName>
        <fullName evidence="3">DUF721 domain-containing protein</fullName>
    </recommendedName>
</protein>
<sequence length="161" mass="18409">MARKRPRDIQQLFGRQRLARFTDFTEQYQLWQQQLQHCFDALQLSPMLAHCKVVSVRAHTLVLEVSSAALASRLKQQQGRIITYFQSGSTLPITDLEVRVRPGTHASAQTALQAVQKTDIIETKPEAPKENEAVRKLREQAELCEEPLRSQLLALADKYEL</sequence>
<gene>
    <name evidence="1" type="ORF">Ga0061064_1626</name>
</gene>
<dbReference type="AlphaFoldDB" id="A0A0K6H737"/>
<dbReference type="Pfam" id="PF05258">
    <property type="entry name" value="DciA"/>
    <property type="match status" value="1"/>
</dbReference>
<keyword evidence="2" id="KW-1185">Reference proteome</keyword>
<dbReference type="InterPro" id="IPR007922">
    <property type="entry name" value="DciA-like"/>
</dbReference>